<dbReference type="PANTHER" id="PTHR46796:SF6">
    <property type="entry name" value="ARAC SUBFAMILY"/>
    <property type="match status" value="1"/>
</dbReference>
<reference evidence="5 6" key="1">
    <citation type="submission" date="2020-01" db="EMBL/GenBank/DDBJ databases">
        <title>Investigation of new actinobacteria for the biodesulphurisation of diesel fuel.</title>
        <authorList>
            <person name="Athi Narayanan S.M."/>
        </authorList>
    </citation>
    <scope>NUCLEOTIDE SEQUENCE [LARGE SCALE GENOMIC DNA]</scope>
    <source>
        <strain evidence="5 6">213E</strain>
    </source>
</reference>
<dbReference type="EMBL" id="JAADZU010000041">
    <property type="protein sequence ID" value="NDK90551.1"/>
    <property type="molecule type" value="Genomic_DNA"/>
</dbReference>
<evidence type="ECO:0000256" key="3">
    <source>
        <dbReference type="ARBA" id="ARBA00023163"/>
    </source>
</evidence>
<comment type="caution">
    <text evidence="5">The sequence shown here is derived from an EMBL/GenBank/DDBJ whole genome shotgun (WGS) entry which is preliminary data.</text>
</comment>
<dbReference type="Pfam" id="PF12833">
    <property type="entry name" value="HTH_18"/>
    <property type="match status" value="1"/>
</dbReference>
<dbReference type="PRINTS" id="PR00032">
    <property type="entry name" value="HTHARAC"/>
</dbReference>
<keyword evidence="1" id="KW-0805">Transcription regulation</keyword>
<dbReference type="RefSeq" id="WP_053777630.1">
    <property type="nucleotide sequence ID" value="NZ_JAADZU010000041.1"/>
</dbReference>
<keyword evidence="3" id="KW-0804">Transcription</keyword>
<dbReference type="PROSITE" id="PS01124">
    <property type="entry name" value="HTH_ARAC_FAMILY_2"/>
    <property type="match status" value="1"/>
</dbReference>
<keyword evidence="2" id="KW-0238">DNA-binding</keyword>
<evidence type="ECO:0000256" key="2">
    <source>
        <dbReference type="ARBA" id="ARBA00023125"/>
    </source>
</evidence>
<dbReference type="AlphaFoldDB" id="A0A7K3LR46"/>
<evidence type="ECO:0000313" key="6">
    <source>
        <dbReference type="Proteomes" id="UP000466307"/>
    </source>
</evidence>
<keyword evidence="6" id="KW-1185">Reference proteome</keyword>
<name>A0A7K3LR46_9ACTN</name>
<proteinExistence type="predicted"/>
<gene>
    <name evidence="5" type="ORF">GYA93_13315</name>
</gene>
<dbReference type="InterPro" id="IPR020449">
    <property type="entry name" value="Tscrpt_reg_AraC-type_HTH"/>
</dbReference>
<accession>A0A7K3LR46</accession>
<dbReference type="SUPFAM" id="SSF46689">
    <property type="entry name" value="Homeodomain-like"/>
    <property type="match status" value="1"/>
</dbReference>
<protein>
    <submittedName>
        <fullName evidence="5">Helix-turn-helix domain-containing protein</fullName>
    </submittedName>
</protein>
<dbReference type="PANTHER" id="PTHR46796">
    <property type="entry name" value="HTH-TYPE TRANSCRIPTIONAL ACTIVATOR RHAS-RELATED"/>
    <property type="match status" value="1"/>
</dbReference>
<dbReference type="InterPro" id="IPR018060">
    <property type="entry name" value="HTH_AraC"/>
</dbReference>
<dbReference type="InterPro" id="IPR009057">
    <property type="entry name" value="Homeodomain-like_sf"/>
</dbReference>
<dbReference type="InterPro" id="IPR050204">
    <property type="entry name" value="AraC_XylS_family_regulators"/>
</dbReference>
<sequence length="320" mass="35825">MEVTLSTAGIPDRDRDEYWRQIICRTFVELEVDHQRGPAFCGAVRTRSYGDLRATRISCDPMIATRSRRCISDSVDDRYLLALQLRGRTVGIQDGREVELRPGDFTIFDTARSYSVDFQGGGFDHLVFHIPRSALAARGTLAPDATARRVDGSSRGIGWVVSGFLANLERVGENISDLEREQLGEAGIDLLSSTLRWVSRPADCHPVGAQPSSTSIKQYVRTRLDDPALDPGSVAAAFAISVRHVHRLFSDEAESFSSWVRNERLTRCFDRLGDPGYRDVGIHDIRERYGFTDAAVFSRAFKRRYGITPSARREQISDPP</sequence>
<organism evidence="5 6">
    <name type="scientific">Gordonia desulfuricans</name>
    <dbReference type="NCBI Taxonomy" id="89051"/>
    <lineage>
        <taxon>Bacteria</taxon>
        <taxon>Bacillati</taxon>
        <taxon>Actinomycetota</taxon>
        <taxon>Actinomycetes</taxon>
        <taxon>Mycobacteriales</taxon>
        <taxon>Gordoniaceae</taxon>
        <taxon>Gordonia</taxon>
    </lineage>
</organism>
<evidence type="ECO:0000259" key="4">
    <source>
        <dbReference type="PROSITE" id="PS01124"/>
    </source>
</evidence>
<evidence type="ECO:0000256" key="1">
    <source>
        <dbReference type="ARBA" id="ARBA00023015"/>
    </source>
</evidence>
<dbReference type="GO" id="GO:0003700">
    <property type="term" value="F:DNA-binding transcription factor activity"/>
    <property type="evidence" value="ECO:0007669"/>
    <property type="project" value="InterPro"/>
</dbReference>
<dbReference type="GO" id="GO:0043565">
    <property type="term" value="F:sequence-specific DNA binding"/>
    <property type="evidence" value="ECO:0007669"/>
    <property type="project" value="InterPro"/>
</dbReference>
<feature type="domain" description="HTH araC/xylS-type" evidence="4">
    <location>
        <begin position="214"/>
        <end position="315"/>
    </location>
</feature>
<dbReference type="Proteomes" id="UP000466307">
    <property type="component" value="Unassembled WGS sequence"/>
</dbReference>
<evidence type="ECO:0000313" key="5">
    <source>
        <dbReference type="EMBL" id="NDK90551.1"/>
    </source>
</evidence>
<dbReference type="InterPro" id="IPR035418">
    <property type="entry name" value="AraC-bd_2"/>
</dbReference>
<dbReference type="Pfam" id="PF14525">
    <property type="entry name" value="AraC_binding_2"/>
    <property type="match status" value="1"/>
</dbReference>
<dbReference type="Gene3D" id="1.10.10.60">
    <property type="entry name" value="Homeodomain-like"/>
    <property type="match status" value="1"/>
</dbReference>
<dbReference type="SMART" id="SM00342">
    <property type="entry name" value="HTH_ARAC"/>
    <property type="match status" value="1"/>
</dbReference>